<protein>
    <submittedName>
        <fullName evidence="1">Uncharacterized protein</fullName>
    </submittedName>
</protein>
<evidence type="ECO:0000313" key="2">
    <source>
        <dbReference type="Proteomes" id="UP000015445"/>
    </source>
</evidence>
<proteinExistence type="predicted"/>
<organism evidence="1 2">
    <name type="scientific">Leptospira alstonii serovar Pingchang str. 80-412</name>
    <dbReference type="NCBI Taxonomy" id="1218564"/>
    <lineage>
        <taxon>Bacteria</taxon>
        <taxon>Pseudomonadati</taxon>
        <taxon>Spirochaetota</taxon>
        <taxon>Spirochaetia</taxon>
        <taxon>Leptospirales</taxon>
        <taxon>Leptospiraceae</taxon>
        <taxon>Leptospira</taxon>
    </lineage>
</organism>
<comment type="caution">
    <text evidence="1">The sequence shown here is derived from an EMBL/GenBank/DDBJ whole genome shotgun (WGS) entry which is preliminary data.</text>
</comment>
<accession>T0GZI4</accession>
<dbReference type="Proteomes" id="UP000015445">
    <property type="component" value="Unassembled WGS sequence"/>
</dbReference>
<dbReference type="EMBL" id="AOHD02000062">
    <property type="protein sequence ID" value="EQA78699.1"/>
    <property type="molecule type" value="Genomic_DNA"/>
</dbReference>
<evidence type="ECO:0000313" key="1">
    <source>
        <dbReference type="EMBL" id="EQA78699.1"/>
    </source>
</evidence>
<reference evidence="1" key="1">
    <citation type="submission" date="2013-05" db="EMBL/GenBank/DDBJ databases">
        <authorList>
            <person name="Harkins D.M."/>
            <person name="Durkin A.S."/>
            <person name="Brinkac L.M."/>
            <person name="Haft D.H."/>
            <person name="Selengut J.D."/>
            <person name="Sanka R."/>
            <person name="DePew J."/>
            <person name="Purushe J."/>
            <person name="Galloway R.L."/>
            <person name="Vinetz J.M."/>
            <person name="Sutton G.G."/>
            <person name="Nierman W.C."/>
            <person name="Fouts D.E."/>
        </authorList>
    </citation>
    <scope>NUCLEOTIDE SEQUENCE [LARGE SCALE GENOMIC DNA]</scope>
    <source>
        <strain evidence="1">80-412</strain>
    </source>
</reference>
<dbReference type="AlphaFoldDB" id="T0GZI4"/>
<sequence length="50" mass="5814">MKSDFKSVSDKTKRFFSSGSSFCLQFTKLKNSFALPRETFKGLKRNLFLN</sequence>
<gene>
    <name evidence="1" type="ORF">LEP1GSC193_1760</name>
</gene>
<keyword evidence="2" id="KW-1185">Reference proteome</keyword>
<name>T0GZI4_9LEPT</name>